<reference evidence="4" key="1">
    <citation type="submission" date="2017-09" db="EMBL/GenBank/DDBJ databases">
        <authorList>
            <person name="Shetty A S."/>
        </authorList>
    </citation>
    <scope>NUCLEOTIDE SEQUENCE [LARGE SCALE GENOMIC DNA]</scope>
</reference>
<keyword evidence="1" id="KW-0732">Signal</keyword>
<evidence type="ECO:0000313" key="4">
    <source>
        <dbReference type="Proteomes" id="UP000217549"/>
    </source>
</evidence>
<dbReference type="EMBL" id="LT907978">
    <property type="protein sequence ID" value="SOB71153.1"/>
    <property type="molecule type" value="Genomic_DNA"/>
</dbReference>
<dbReference type="RefSeq" id="WP_096239118.1">
    <property type="nucleotide sequence ID" value="NZ_LT907978.1"/>
</dbReference>
<evidence type="ECO:0000259" key="2">
    <source>
        <dbReference type="Pfam" id="PF09084"/>
    </source>
</evidence>
<feature type="domain" description="SsuA/THI5-like" evidence="2">
    <location>
        <begin position="56"/>
        <end position="272"/>
    </location>
</feature>
<dbReference type="PANTHER" id="PTHR31528:SF3">
    <property type="entry name" value="THIAMINE BIOSYNTHESIS PROTEIN HI_0357-RELATED"/>
    <property type="match status" value="1"/>
</dbReference>
<evidence type="ECO:0000256" key="1">
    <source>
        <dbReference type="SAM" id="SignalP"/>
    </source>
</evidence>
<dbReference type="SUPFAM" id="SSF53850">
    <property type="entry name" value="Periplasmic binding protein-like II"/>
    <property type="match status" value="1"/>
</dbReference>
<dbReference type="InterPro" id="IPR027939">
    <property type="entry name" value="NMT1/THI5"/>
</dbReference>
<evidence type="ECO:0000313" key="3">
    <source>
        <dbReference type="EMBL" id="SOB71153.1"/>
    </source>
</evidence>
<feature type="signal peptide" evidence="1">
    <location>
        <begin position="1"/>
        <end position="30"/>
    </location>
</feature>
<name>A0A285PND5_9FIRM</name>
<dbReference type="AlphaFoldDB" id="A0A285PND5"/>
<accession>A0A285PND5</accession>
<dbReference type="Gene3D" id="3.40.190.10">
    <property type="entry name" value="Periplasmic binding protein-like II"/>
    <property type="match status" value="2"/>
</dbReference>
<organism evidence="3 4">
    <name type="scientific">Anaerobutyricum hallii</name>
    <dbReference type="NCBI Taxonomy" id="39488"/>
    <lineage>
        <taxon>Bacteria</taxon>
        <taxon>Bacillati</taxon>
        <taxon>Bacillota</taxon>
        <taxon>Clostridia</taxon>
        <taxon>Lachnospirales</taxon>
        <taxon>Lachnospiraceae</taxon>
        <taxon>Anaerobutyricum</taxon>
    </lineage>
</organism>
<dbReference type="KEGG" id="ehl:EHLA_0388"/>
<feature type="chain" id="PRO_5039025722" evidence="1">
    <location>
        <begin position="31"/>
        <end position="349"/>
    </location>
</feature>
<dbReference type="PROSITE" id="PS51257">
    <property type="entry name" value="PROKAR_LIPOPROTEIN"/>
    <property type="match status" value="1"/>
</dbReference>
<dbReference type="STRING" id="39488.ERS852450_02058"/>
<dbReference type="GO" id="GO:0009228">
    <property type="term" value="P:thiamine biosynthetic process"/>
    <property type="evidence" value="ECO:0007669"/>
    <property type="project" value="InterPro"/>
</dbReference>
<proteinExistence type="predicted"/>
<dbReference type="InterPro" id="IPR015168">
    <property type="entry name" value="SsuA/THI5"/>
</dbReference>
<keyword evidence="4" id="KW-1185">Reference proteome</keyword>
<dbReference type="PANTHER" id="PTHR31528">
    <property type="entry name" value="4-AMINO-5-HYDROXYMETHYL-2-METHYLPYRIMIDINE PHOSPHATE SYNTHASE THI11-RELATED"/>
    <property type="match status" value="1"/>
</dbReference>
<protein>
    <submittedName>
        <fullName evidence="3">SsuA/THI5-like</fullName>
    </submittedName>
</protein>
<gene>
    <name evidence="3" type="ORF">EHLA_0388</name>
</gene>
<dbReference type="Proteomes" id="UP000217549">
    <property type="component" value="Chromosome I"/>
</dbReference>
<sequence length="349" mass="38061">MRKLNWKKVIAGTLSAVMLLSVTACGSANGNNESASTESNKKNLTKITFCLDWTPNTNHTGIYAAKALGYYEDAGLDVEIVQPPENGAATMCASGQAQFAIEAQDTMAAAIDSDNPLGITAVAGLIQHNTSGIISRKGDGIDSPKGLEGKTYSTWESPIEQATLKTVMKDEGADFSKVKLIPNNITDEPAALKAKQTDAIWVFYGWGGINATVEGVDCDYWNFKDIDPVFDYYTPVMIANNDFLKDSPDEAKAFLAATEKGYQYAIDNPKKAADLLIEGDDTGSLKGSEDLVYKSQEWLSKQYVADADNWGVIDETRWNNFYTWLAQNKLTTKDLTGKGFSNEYLPSSK</sequence>
<dbReference type="Pfam" id="PF09084">
    <property type="entry name" value="NMT1"/>
    <property type="match status" value="1"/>
</dbReference>